<name>A0A136LWQ6_9BACT</name>
<reference evidence="2 3" key="1">
    <citation type="submission" date="2015-02" db="EMBL/GenBank/DDBJ databases">
        <title>Improved understanding of the partial-nitritation anammox process through 23 genomes representing the majority of the microbial community.</title>
        <authorList>
            <person name="Speth D.R."/>
            <person name="In T Zandt M."/>
            <person name="Guerrero Cruz S."/>
            <person name="Jetten M.S."/>
            <person name="Dutilh B.E."/>
        </authorList>
    </citation>
    <scope>NUCLEOTIDE SEQUENCE [LARGE SCALE GENOMIC DNA]</scope>
    <source>
        <strain evidence="2">OLB20</strain>
    </source>
</reference>
<evidence type="ECO:0000256" key="1">
    <source>
        <dbReference type="SAM" id="MobiDB-lite"/>
    </source>
</evidence>
<feature type="region of interest" description="Disordered" evidence="1">
    <location>
        <begin position="17"/>
        <end position="36"/>
    </location>
</feature>
<gene>
    <name evidence="2" type="ORF">TR69_WS6001001376</name>
</gene>
<sequence length="36" mass="4105">MNKTLIGRELKMIQLKKQLQQQNGSSKNDEQGKTTS</sequence>
<comment type="caution">
    <text evidence="2">The sequence shown here is derived from an EMBL/GenBank/DDBJ whole genome shotgun (WGS) entry which is preliminary data.</text>
</comment>
<dbReference type="EMBL" id="JYNZ01000005">
    <property type="protein sequence ID" value="KXK26082.1"/>
    <property type="molecule type" value="Genomic_DNA"/>
</dbReference>
<organism evidence="2 3">
    <name type="scientific">candidate division WS6 bacterium OLB20</name>
    <dbReference type="NCBI Taxonomy" id="1617426"/>
    <lineage>
        <taxon>Bacteria</taxon>
        <taxon>Candidatus Dojkabacteria</taxon>
    </lineage>
</organism>
<proteinExistence type="predicted"/>
<feature type="compositionally biased region" description="Basic and acidic residues" evidence="1">
    <location>
        <begin position="27"/>
        <end position="36"/>
    </location>
</feature>
<evidence type="ECO:0000313" key="3">
    <source>
        <dbReference type="Proteomes" id="UP000070457"/>
    </source>
</evidence>
<evidence type="ECO:0000313" key="2">
    <source>
        <dbReference type="EMBL" id="KXK26082.1"/>
    </source>
</evidence>
<dbReference type="AlphaFoldDB" id="A0A136LWQ6"/>
<accession>A0A136LWQ6</accession>
<protein>
    <submittedName>
        <fullName evidence="2">Uncharacterized protein</fullName>
    </submittedName>
</protein>
<dbReference type="STRING" id="1617426.TR69_WS6001001376"/>
<dbReference type="Proteomes" id="UP000070457">
    <property type="component" value="Unassembled WGS sequence"/>
</dbReference>